<organism evidence="2 3">
    <name type="scientific">Labilithrix luteola</name>
    <dbReference type="NCBI Taxonomy" id="1391654"/>
    <lineage>
        <taxon>Bacteria</taxon>
        <taxon>Pseudomonadati</taxon>
        <taxon>Myxococcota</taxon>
        <taxon>Polyangia</taxon>
        <taxon>Polyangiales</taxon>
        <taxon>Labilitrichaceae</taxon>
        <taxon>Labilithrix</taxon>
    </lineage>
</organism>
<dbReference type="PANTHER" id="PTHR14859:SF1">
    <property type="entry name" value="PGAP2-INTERACTING PROTEIN"/>
    <property type="match status" value="1"/>
</dbReference>
<dbReference type="KEGG" id="llu:AKJ09_00666"/>
<dbReference type="GO" id="GO:0006506">
    <property type="term" value="P:GPI anchor biosynthetic process"/>
    <property type="evidence" value="ECO:0007669"/>
    <property type="project" value="TreeGrafter"/>
</dbReference>
<dbReference type="Pfam" id="PF03372">
    <property type="entry name" value="Exo_endo_phos"/>
    <property type="match status" value="1"/>
</dbReference>
<dbReference type="SUPFAM" id="SSF56219">
    <property type="entry name" value="DNase I-like"/>
    <property type="match status" value="1"/>
</dbReference>
<dbReference type="GO" id="GO:0004527">
    <property type="term" value="F:exonuclease activity"/>
    <property type="evidence" value="ECO:0007669"/>
    <property type="project" value="UniProtKB-KW"/>
</dbReference>
<dbReference type="Gene3D" id="3.60.10.10">
    <property type="entry name" value="Endonuclease/exonuclease/phosphatase"/>
    <property type="match status" value="1"/>
</dbReference>
<keyword evidence="2" id="KW-0255">Endonuclease</keyword>
<feature type="domain" description="Endonuclease/exonuclease/phosphatase" evidence="1">
    <location>
        <begin position="30"/>
        <end position="257"/>
    </location>
</feature>
<dbReference type="Proteomes" id="UP000064967">
    <property type="component" value="Chromosome"/>
</dbReference>
<reference evidence="2 3" key="1">
    <citation type="submission" date="2015-08" db="EMBL/GenBank/DDBJ databases">
        <authorList>
            <person name="Babu N.S."/>
            <person name="Beckwith C.J."/>
            <person name="Beseler K.G."/>
            <person name="Brison A."/>
            <person name="Carone J.V."/>
            <person name="Caskin T.P."/>
            <person name="Diamond M."/>
            <person name="Durham M.E."/>
            <person name="Foxe J.M."/>
            <person name="Go M."/>
            <person name="Henderson B.A."/>
            <person name="Jones I.B."/>
            <person name="McGettigan J.A."/>
            <person name="Micheletti S.J."/>
            <person name="Nasrallah M.E."/>
            <person name="Ortiz D."/>
            <person name="Piller C.R."/>
            <person name="Privatt S.R."/>
            <person name="Schneider S.L."/>
            <person name="Sharp S."/>
            <person name="Smith T.C."/>
            <person name="Stanton J.D."/>
            <person name="Ullery H.E."/>
            <person name="Wilson R.J."/>
            <person name="Serrano M.G."/>
            <person name="Buck G."/>
            <person name="Lee V."/>
            <person name="Wang Y."/>
            <person name="Carvalho R."/>
            <person name="Voegtly L."/>
            <person name="Shi R."/>
            <person name="Duckworth R."/>
            <person name="Johnson A."/>
            <person name="Loviza R."/>
            <person name="Walstead R."/>
            <person name="Shah Z."/>
            <person name="Kiflezghi M."/>
            <person name="Wade K."/>
            <person name="Ball S.L."/>
            <person name="Bradley K.W."/>
            <person name="Asai D.J."/>
            <person name="Bowman C.A."/>
            <person name="Russell D.A."/>
            <person name="Pope W.H."/>
            <person name="Jacobs-Sera D."/>
            <person name="Hendrix R.W."/>
            <person name="Hatfull G.F."/>
        </authorList>
    </citation>
    <scope>NUCLEOTIDE SEQUENCE [LARGE SCALE GENOMIC DNA]</scope>
    <source>
        <strain evidence="2 3">DSM 27648</strain>
    </source>
</reference>
<accession>A0A0K1PKF7</accession>
<gene>
    <name evidence="2" type="ORF">AKJ09_00666</name>
</gene>
<dbReference type="InterPro" id="IPR051916">
    <property type="entry name" value="GPI-anchor_lipid_remodeler"/>
</dbReference>
<protein>
    <submittedName>
        <fullName evidence="2">Endonuclease/exonuclease/phosphatase</fullName>
    </submittedName>
</protein>
<dbReference type="GO" id="GO:0004519">
    <property type="term" value="F:endonuclease activity"/>
    <property type="evidence" value="ECO:0007669"/>
    <property type="project" value="UniProtKB-KW"/>
</dbReference>
<proteinExistence type="predicted"/>
<sequence length="268" mass="30037">MHACLSALGRAVVSVRKLLRSSVVSRFRVMTYNVHRCIGTDGKDSIASILRLCTDAEADLIALQELDAPETDEDEGIHHARDLASRLGMQLLFCRTFRRGVGYYGHALLSRYPIELKKVTTFPSPHEAAEPRGAIWARVTREHGRVDVLSTHLGVHRRERAMQSLELVSNLWLGNPDFDNPCVLCGDLNAVPNATTYRRIAAHLRDAQRSLPGHRPRATFPSRLPVLRLDHVFVSPDVRVRAIRVPYNGLSRRASDHLPLVVDVDLNP</sequence>
<evidence type="ECO:0000259" key="1">
    <source>
        <dbReference type="Pfam" id="PF03372"/>
    </source>
</evidence>
<dbReference type="AlphaFoldDB" id="A0A0K1PKF7"/>
<dbReference type="InterPro" id="IPR036691">
    <property type="entry name" value="Endo/exonu/phosph_ase_sf"/>
</dbReference>
<keyword evidence="3" id="KW-1185">Reference proteome</keyword>
<evidence type="ECO:0000313" key="2">
    <source>
        <dbReference type="EMBL" id="AKU94002.1"/>
    </source>
</evidence>
<keyword evidence="2" id="KW-0540">Nuclease</keyword>
<dbReference type="STRING" id="1391654.AKJ09_00666"/>
<dbReference type="GO" id="GO:0016020">
    <property type="term" value="C:membrane"/>
    <property type="evidence" value="ECO:0007669"/>
    <property type="project" value="GOC"/>
</dbReference>
<name>A0A0K1PKF7_9BACT</name>
<keyword evidence="2" id="KW-0378">Hydrolase</keyword>
<dbReference type="EMBL" id="CP012333">
    <property type="protein sequence ID" value="AKU94002.1"/>
    <property type="molecule type" value="Genomic_DNA"/>
</dbReference>
<dbReference type="PANTHER" id="PTHR14859">
    <property type="entry name" value="CALCOFLUOR WHITE HYPERSENSITIVE PROTEIN PRECURSOR"/>
    <property type="match status" value="1"/>
</dbReference>
<evidence type="ECO:0000313" key="3">
    <source>
        <dbReference type="Proteomes" id="UP000064967"/>
    </source>
</evidence>
<dbReference type="InterPro" id="IPR005135">
    <property type="entry name" value="Endo/exonuclease/phosphatase"/>
</dbReference>
<keyword evidence="2" id="KW-0269">Exonuclease</keyword>